<sequence>MKLDNKKTAFGRHETFFLRYGWLTKGFWKYIAFLSKNDSNGDLFRSEQALVELGVGKNMVASIKYWLQATRLLEMKSNILQPTELGVNLIGAPKNHGWDPYLEDEGSLWLLHWLIASNSALATAFYWFFNCYHKNRFSQEELRTALSDFVKDNLSLSVSSTTIKNDIAVLSRMYSSDAVIKNINWDEALDSPLGQLGLVDALANKEYQSLPQSKSTLPAHVVGFAMAEIFNARNATSIPVEELIYSTGEWPALGAVFRLSENQAMALIEESIGLIPGLFEINESAGIHQVYKMDEQVDPMIYLEKYYSAEVEK</sequence>
<organism evidence="2 3">
    <name type="scientific">Pseudoalteromonas rubra</name>
    <dbReference type="NCBI Taxonomy" id="43658"/>
    <lineage>
        <taxon>Bacteria</taxon>
        <taxon>Pseudomonadati</taxon>
        <taxon>Pseudomonadota</taxon>
        <taxon>Gammaproteobacteria</taxon>
        <taxon>Alteromonadales</taxon>
        <taxon>Pseudoalteromonadaceae</taxon>
        <taxon>Pseudoalteromonas</taxon>
    </lineage>
</organism>
<dbReference type="InterPro" id="IPR025248">
    <property type="entry name" value="DUF4007"/>
</dbReference>
<dbReference type="Pfam" id="PF13182">
    <property type="entry name" value="DUF4007"/>
    <property type="match status" value="1"/>
</dbReference>
<feature type="domain" description="DUF4007" evidence="1">
    <location>
        <begin position="10"/>
        <end position="307"/>
    </location>
</feature>
<dbReference type="OrthoDB" id="747541at2"/>
<dbReference type="EMBL" id="PNCI01000003">
    <property type="protein sequence ID" value="TMP32598.1"/>
    <property type="molecule type" value="Genomic_DNA"/>
</dbReference>
<dbReference type="AlphaFoldDB" id="A0A5S3WUT4"/>
<gene>
    <name evidence="2" type="ORF">CWB99_01625</name>
</gene>
<protein>
    <submittedName>
        <fullName evidence="2">DUF4007 domain-containing protein</fullName>
    </submittedName>
</protein>
<dbReference type="Proteomes" id="UP000310249">
    <property type="component" value="Unassembled WGS sequence"/>
</dbReference>
<name>A0A5S3WUT4_9GAMM</name>
<dbReference type="RefSeq" id="WP_138550918.1">
    <property type="nucleotide sequence ID" value="NZ_PNCH01000015.1"/>
</dbReference>
<accession>A0A5S3WUT4</accession>
<evidence type="ECO:0000259" key="1">
    <source>
        <dbReference type="Pfam" id="PF13182"/>
    </source>
</evidence>
<comment type="caution">
    <text evidence="2">The sequence shown here is derived from an EMBL/GenBank/DDBJ whole genome shotgun (WGS) entry which is preliminary data.</text>
</comment>
<proteinExistence type="predicted"/>
<reference evidence="2 3" key="1">
    <citation type="submission" date="2018-01" db="EMBL/GenBank/DDBJ databases">
        <authorList>
            <person name="Paulsen S."/>
            <person name="Gram L.K."/>
        </authorList>
    </citation>
    <scope>NUCLEOTIDE SEQUENCE [LARGE SCALE GENOMIC DNA]</scope>
    <source>
        <strain evidence="2 3">S2676</strain>
    </source>
</reference>
<evidence type="ECO:0000313" key="2">
    <source>
        <dbReference type="EMBL" id="TMP32598.1"/>
    </source>
</evidence>
<reference evidence="3" key="2">
    <citation type="submission" date="2019-06" db="EMBL/GenBank/DDBJ databases">
        <title>Co-occurence of chitin degradation, pigmentation and bioactivity in marine Pseudoalteromonas.</title>
        <authorList>
            <person name="Sonnenschein E.C."/>
            <person name="Bech P.K."/>
        </authorList>
    </citation>
    <scope>NUCLEOTIDE SEQUENCE [LARGE SCALE GENOMIC DNA]</scope>
    <source>
        <strain evidence="3">S2676</strain>
    </source>
</reference>
<evidence type="ECO:0000313" key="3">
    <source>
        <dbReference type="Proteomes" id="UP000310249"/>
    </source>
</evidence>